<dbReference type="NCBIfam" id="TIGR03888">
    <property type="entry name" value="nitrile_beta"/>
    <property type="match status" value="1"/>
</dbReference>
<dbReference type="InterPro" id="IPR049054">
    <property type="entry name" value="CN_hydtase_beta-like_N"/>
</dbReference>
<name>A0A9P1KJJ1_9CYAN</name>
<comment type="similarity">
    <text evidence="2">Belongs to the nitrile hydratase subunit beta family.</text>
</comment>
<dbReference type="InterPro" id="IPR003168">
    <property type="entry name" value="Nitrile_hydratase_bsu"/>
</dbReference>
<gene>
    <name evidence="8" type="primary">nthB2</name>
    <name evidence="8" type="ORF">ARTHRO_60176</name>
</gene>
<dbReference type="InterPro" id="IPR008990">
    <property type="entry name" value="Elect_transpt_acc-like_dom_sf"/>
</dbReference>
<keyword evidence="9" id="KW-1185">Reference proteome</keyword>
<dbReference type="Proteomes" id="UP000032946">
    <property type="component" value="Chromosome"/>
</dbReference>
<dbReference type="Pfam" id="PF21006">
    <property type="entry name" value="NHase_beta_N"/>
    <property type="match status" value="1"/>
</dbReference>
<dbReference type="RefSeq" id="WP_008054567.1">
    <property type="nucleotide sequence ID" value="NZ_FO818640.1"/>
</dbReference>
<dbReference type="EMBL" id="FO818640">
    <property type="protein sequence ID" value="CDM97575.1"/>
    <property type="molecule type" value="Genomic_DNA"/>
</dbReference>
<reference evidence="8 9" key="1">
    <citation type="submission" date="2014-02" db="EMBL/GenBank/DDBJ databases">
        <authorList>
            <person name="Genoscope - CEA"/>
        </authorList>
    </citation>
    <scope>NUCLEOTIDE SEQUENCE [LARGE SCALE GENOMIC DNA]</scope>
    <source>
        <strain evidence="8 9">PCC 8005</strain>
    </source>
</reference>
<dbReference type="SUPFAM" id="SSF50090">
    <property type="entry name" value="Electron transport accessory proteins"/>
    <property type="match status" value="1"/>
</dbReference>
<evidence type="ECO:0000259" key="6">
    <source>
        <dbReference type="Pfam" id="PF02211"/>
    </source>
</evidence>
<proteinExistence type="inferred from homology"/>
<keyword evidence="4 8" id="KW-0456">Lyase</keyword>
<accession>A0A9P1KJJ1</accession>
<evidence type="ECO:0000313" key="8">
    <source>
        <dbReference type="EMBL" id="CDM97575.1"/>
    </source>
</evidence>
<dbReference type="EC" id="4.2.1.84" evidence="3"/>
<dbReference type="InterPro" id="IPR024690">
    <property type="entry name" value="CN_hydtase_beta_dom_C"/>
</dbReference>
<dbReference type="Gene3D" id="2.30.30.50">
    <property type="match status" value="1"/>
</dbReference>
<protein>
    <recommendedName>
        <fullName evidence="3">nitrile hydratase</fullName>
        <ecNumber evidence="3">4.2.1.84</ecNumber>
    </recommendedName>
</protein>
<dbReference type="Gene3D" id="1.10.472.20">
    <property type="entry name" value="Nitrile hydratase, beta subunit"/>
    <property type="match status" value="1"/>
</dbReference>
<evidence type="ECO:0000256" key="2">
    <source>
        <dbReference type="ARBA" id="ARBA00009098"/>
    </source>
</evidence>
<dbReference type="GO" id="GO:0046914">
    <property type="term" value="F:transition metal ion binding"/>
    <property type="evidence" value="ECO:0007669"/>
    <property type="project" value="InterPro"/>
</dbReference>
<evidence type="ECO:0000256" key="1">
    <source>
        <dbReference type="ARBA" id="ARBA00004042"/>
    </source>
</evidence>
<dbReference type="Pfam" id="PF02211">
    <property type="entry name" value="NHase_beta_C"/>
    <property type="match status" value="1"/>
</dbReference>
<evidence type="ECO:0000313" key="9">
    <source>
        <dbReference type="Proteomes" id="UP000032946"/>
    </source>
</evidence>
<evidence type="ECO:0000256" key="3">
    <source>
        <dbReference type="ARBA" id="ARBA00013079"/>
    </source>
</evidence>
<sequence>MKLQHFLGGLEGLGPVDVQKKVFVEPWEKRIFGIHAAMMGLSSHLKDALPDYPIEQVPTAFQDIWTWADLRRGAEAMNPLEYFKFRYYEKWLGGISEFFVTKGYISQEELNEKTRFYMKEGNVDPSPLPQKDSATIDDQVIKYLELGDSPKRDVAVQPKFAVGDAVMVKDMPLAEHTRLPGHLRGKPGIIDLVYEGCYAYFPGPSDGLGPAQPSYSVRFDPKDIWGETLAEPGSTFYADLFEIYLIAA</sequence>
<comment type="function">
    <text evidence="1">NHase catalyzes the hydration of various nitrile compounds to the corresponding amides.</text>
</comment>
<evidence type="ECO:0000256" key="4">
    <source>
        <dbReference type="ARBA" id="ARBA00023239"/>
    </source>
</evidence>
<organism evidence="8 9">
    <name type="scientific">Limnospira indica PCC 8005</name>
    <dbReference type="NCBI Taxonomy" id="376219"/>
    <lineage>
        <taxon>Bacteria</taxon>
        <taxon>Bacillati</taxon>
        <taxon>Cyanobacteriota</taxon>
        <taxon>Cyanophyceae</taxon>
        <taxon>Oscillatoriophycideae</taxon>
        <taxon>Oscillatoriales</taxon>
        <taxon>Sirenicapillariaceae</taxon>
        <taxon>Limnospira</taxon>
    </lineage>
</organism>
<dbReference type="InterPro" id="IPR042262">
    <property type="entry name" value="CN_hydtase_beta_C"/>
</dbReference>
<evidence type="ECO:0000256" key="5">
    <source>
        <dbReference type="ARBA" id="ARBA00044877"/>
    </source>
</evidence>
<feature type="domain" description="Nitrile hydratase beta subunit-like N-terminal" evidence="7">
    <location>
        <begin position="1"/>
        <end position="131"/>
    </location>
</feature>
<evidence type="ECO:0000259" key="7">
    <source>
        <dbReference type="Pfam" id="PF21006"/>
    </source>
</evidence>
<comment type="catalytic activity">
    <reaction evidence="5">
        <text>an aliphatic primary amide = an aliphatic nitrile + H2O</text>
        <dbReference type="Rhea" id="RHEA:12673"/>
        <dbReference type="ChEBI" id="CHEBI:15377"/>
        <dbReference type="ChEBI" id="CHEBI:65285"/>
        <dbReference type="ChEBI" id="CHEBI:80291"/>
        <dbReference type="EC" id="4.2.1.84"/>
    </reaction>
</comment>
<feature type="domain" description="Nitrile hydratase beta subunit" evidence="6">
    <location>
        <begin position="149"/>
        <end position="245"/>
    </location>
</feature>
<dbReference type="AlphaFoldDB" id="A0A9P1KJJ1"/>
<dbReference type="GO" id="GO:0018822">
    <property type="term" value="F:nitrile hydratase activity"/>
    <property type="evidence" value="ECO:0007669"/>
    <property type="project" value="UniProtKB-EC"/>
</dbReference>